<organism evidence="1">
    <name type="scientific">marine metagenome</name>
    <dbReference type="NCBI Taxonomy" id="408172"/>
    <lineage>
        <taxon>unclassified sequences</taxon>
        <taxon>metagenomes</taxon>
        <taxon>ecological metagenomes</taxon>
    </lineage>
</organism>
<feature type="non-terminal residue" evidence="1">
    <location>
        <position position="46"/>
    </location>
</feature>
<dbReference type="AlphaFoldDB" id="A0A382B4Q7"/>
<accession>A0A382B4Q7</accession>
<reference evidence="1" key="1">
    <citation type="submission" date="2018-05" db="EMBL/GenBank/DDBJ databases">
        <authorList>
            <person name="Lanie J.A."/>
            <person name="Ng W.-L."/>
            <person name="Kazmierczak K.M."/>
            <person name="Andrzejewski T.M."/>
            <person name="Davidsen T.M."/>
            <person name="Wayne K.J."/>
            <person name="Tettelin H."/>
            <person name="Glass J.I."/>
            <person name="Rusch D."/>
            <person name="Podicherti R."/>
            <person name="Tsui H.-C.T."/>
            <person name="Winkler M.E."/>
        </authorList>
    </citation>
    <scope>NUCLEOTIDE SEQUENCE</scope>
</reference>
<gene>
    <name evidence="1" type="ORF">METZ01_LOCUS161345</name>
</gene>
<evidence type="ECO:0000313" key="1">
    <source>
        <dbReference type="EMBL" id="SVB08491.1"/>
    </source>
</evidence>
<dbReference type="EMBL" id="UINC01028100">
    <property type="protein sequence ID" value="SVB08491.1"/>
    <property type="molecule type" value="Genomic_DNA"/>
</dbReference>
<name>A0A382B4Q7_9ZZZZ</name>
<proteinExistence type="predicted"/>
<protein>
    <submittedName>
        <fullName evidence="1">Uncharacterized protein</fullName>
    </submittedName>
</protein>
<sequence>MKAIIEYIKSKHFDSQSFMKELKDETSKYFDNPVTCKDETDYEEYE</sequence>